<dbReference type="GO" id="GO:0015293">
    <property type="term" value="F:symporter activity"/>
    <property type="evidence" value="ECO:0007669"/>
    <property type="project" value="UniProtKB-KW"/>
</dbReference>
<evidence type="ECO:0000256" key="1">
    <source>
        <dbReference type="ARBA" id="ARBA00004651"/>
    </source>
</evidence>
<evidence type="ECO:0000313" key="6">
    <source>
        <dbReference type="Proteomes" id="UP001196408"/>
    </source>
</evidence>
<dbReference type="AlphaFoldDB" id="A0AAW4MRE0"/>
<dbReference type="RefSeq" id="WP_217747637.1">
    <property type="nucleotide sequence ID" value="NZ_JAHOEB010000029.1"/>
</dbReference>
<dbReference type="Proteomes" id="UP001197492">
    <property type="component" value="Unassembled WGS sequence"/>
</dbReference>
<feature type="transmembrane region" description="Helical" evidence="3">
    <location>
        <begin position="178"/>
        <end position="195"/>
    </location>
</feature>
<keyword evidence="3" id="KW-0472">Membrane</keyword>
<dbReference type="GO" id="GO:0005886">
    <property type="term" value="C:plasma membrane"/>
    <property type="evidence" value="ECO:0007669"/>
    <property type="project" value="UniProtKB-SubCell"/>
</dbReference>
<evidence type="ECO:0000256" key="3">
    <source>
        <dbReference type="SAM" id="Phobius"/>
    </source>
</evidence>
<keyword evidence="3" id="KW-0812">Transmembrane</keyword>
<comment type="caution">
    <text evidence="4">The sequence shown here is derived from an EMBL/GenBank/DDBJ whole genome shotgun (WGS) entry which is preliminary data.</text>
</comment>
<evidence type="ECO:0000313" key="4">
    <source>
        <dbReference type="EMBL" id="MBV3382806.1"/>
    </source>
</evidence>
<reference evidence="4 7" key="1">
    <citation type="submission" date="2021-06" db="EMBL/GenBank/DDBJ databases">
        <title>Collection of gut derived symbiotic bacterial strains cultured from healthy donors.</title>
        <authorList>
            <person name="Lin H."/>
            <person name="Littmann E."/>
            <person name="Pamer E.G."/>
        </authorList>
    </citation>
    <scope>NUCLEOTIDE SEQUENCE</scope>
    <source>
        <strain evidence="5 7">MSK.21.70</strain>
        <strain evidence="4">MSK.21.82</strain>
    </source>
</reference>
<feature type="transmembrane region" description="Helical" evidence="3">
    <location>
        <begin position="109"/>
        <end position="132"/>
    </location>
</feature>
<dbReference type="PANTHER" id="PTHR42865:SF7">
    <property type="entry name" value="PROTON_GLUTAMATE-ASPARTATE SYMPORTER"/>
    <property type="match status" value="1"/>
</dbReference>
<feature type="transmembrane region" description="Helical" evidence="3">
    <location>
        <begin position="248"/>
        <end position="265"/>
    </location>
</feature>
<dbReference type="Pfam" id="PF00375">
    <property type="entry name" value="SDF"/>
    <property type="match status" value="1"/>
</dbReference>
<evidence type="ECO:0000313" key="7">
    <source>
        <dbReference type="Proteomes" id="UP001197492"/>
    </source>
</evidence>
<keyword evidence="2" id="KW-1003">Cell membrane</keyword>
<protein>
    <submittedName>
        <fullName evidence="4">Dicarboxylate/amino acid:cation symporter</fullName>
    </submittedName>
</protein>
<proteinExistence type="predicted"/>
<organism evidence="4 6">
    <name type="scientific">Catenibacterium mitsuokai</name>
    <dbReference type="NCBI Taxonomy" id="100886"/>
    <lineage>
        <taxon>Bacteria</taxon>
        <taxon>Bacillati</taxon>
        <taxon>Bacillota</taxon>
        <taxon>Erysipelotrichia</taxon>
        <taxon>Erysipelotrichales</taxon>
        <taxon>Coprobacillaceae</taxon>
        <taxon>Catenibacterium</taxon>
    </lineage>
</organism>
<feature type="transmembrane region" description="Helical" evidence="3">
    <location>
        <begin position="215"/>
        <end position="242"/>
    </location>
</feature>
<dbReference type="InterPro" id="IPR001991">
    <property type="entry name" value="Na-dicarboxylate_symporter"/>
</dbReference>
<sequence length="446" mass="47866">MKTSNGKQLAKKMLIAMICGLACGFGCIMLREHLVSSGQTDLWTKINNLFFQDITQPTATKAVGIFYIVGQLFVNSLQLIIVPMVFVSITLAISTITDTKKLGRISTKTILTFFITTVCALCFAGVVASIVYRLGFFNAVGKAAVTIQQGSTGSNPLNIILNIIPNNLISAFSTNGNVLAIVFIAVAMGLAMNTLEEETKTLKKLFEEVSKIITLFLSFVVNKFAPIGIFCLLTRTFAIYGIDSLRPALAYVVTVVIALFIYLFLAYPIYLMSMARVNPKPFMKKMVKVALFGFSTSSSAATLPINKRTVTEELGVNDQIASFVLPLGMTINMDGTAIMQVIAAMFIAASSGYKVTFMSMAVIAVLALIASVGTPAAPGAGAVILFTILTGMGYTNDAALLAYSLILSINRPIEMLVTSLNVVGDASTSVIVAKKENMINQEVYKG</sequence>
<dbReference type="Proteomes" id="UP001196408">
    <property type="component" value="Unassembled WGS sequence"/>
</dbReference>
<feature type="transmembrane region" description="Helical" evidence="3">
    <location>
        <begin position="77"/>
        <end position="97"/>
    </location>
</feature>
<dbReference type="EMBL" id="JAHOEL010000030">
    <property type="protein sequence ID" value="MBV3392826.1"/>
    <property type="molecule type" value="Genomic_DNA"/>
</dbReference>
<comment type="subcellular location">
    <subcellularLocation>
        <location evidence="1">Cell membrane</location>
        <topology evidence="1">Multi-pass membrane protein</topology>
    </subcellularLocation>
</comment>
<keyword evidence="3" id="KW-1133">Transmembrane helix</keyword>
<gene>
    <name evidence="4" type="ORF">KSV97_06155</name>
    <name evidence="5" type="ORF">KSW06_06105</name>
</gene>
<name>A0AAW4MRE0_9FIRM</name>
<dbReference type="PANTHER" id="PTHR42865">
    <property type="entry name" value="PROTON/GLUTAMATE-ASPARTATE SYMPORTER"/>
    <property type="match status" value="1"/>
</dbReference>
<evidence type="ECO:0000256" key="2">
    <source>
        <dbReference type="ARBA" id="ARBA00022475"/>
    </source>
</evidence>
<keyword evidence="7" id="KW-1185">Reference proteome</keyword>
<evidence type="ECO:0000313" key="5">
    <source>
        <dbReference type="EMBL" id="MBV3392826.1"/>
    </source>
</evidence>
<accession>A0AAW4MRE0</accession>
<dbReference type="EMBL" id="JAHOEF010000031">
    <property type="protein sequence ID" value="MBV3382806.1"/>
    <property type="molecule type" value="Genomic_DNA"/>
</dbReference>